<dbReference type="InterPro" id="IPR052174">
    <property type="entry name" value="Flavoredoxin"/>
</dbReference>
<dbReference type="SUPFAM" id="SSF50475">
    <property type="entry name" value="FMN-binding split barrel"/>
    <property type="match status" value="1"/>
</dbReference>
<dbReference type="EMBL" id="LFDV01000001">
    <property type="protein sequence ID" value="KTB49156.1"/>
    <property type="molecule type" value="Genomic_DNA"/>
</dbReference>
<evidence type="ECO:0000313" key="6">
    <source>
        <dbReference type="EMBL" id="KTB49156.1"/>
    </source>
</evidence>
<comment type="cofactor">
    <cofactor evidence="1">
        <name>FMN</name>
        <dbReference type="ChEBI" id="CHEBI:58210"/>
    </cofactor>
</comment>
<dbReference type="GO" id="GO:0010181">
    <property type="term" value="F:FMN binding"/>
    <property type="evidence" value="ECO:0007669"/>
    <property type="project" value="InterPro"/>
</dbReference>
<sequence>MTKLKLGPQALLYPMPAFLVGSLTAGKANFITVAWGGIACGDPPMVSIAIRHTRHSLKGIMENKAFSVNIPDASLVRETDYCGIVSGAKTDKAAACRFKVFYGKQPGAPLIEQCPLNLECELHTTVNLGSHLLVIGRITECHISEECLTNGRADVNKINPIVYTTGQAQYQALGQFLGKAFSIGTELKT</sequence>
<organism evidence="6 7">
    <name type="scientific">Dehalogenimonas alkenigignens</name>
    <dbReference type="NCBI Taxonomy" id="1217799"/>
    <lineage>
        <taxon>Bacteria</taxon>
        <taxon>Bacillati</taxon>
        <taxon>Chloroflexota</taxon>
        <taxon>Dehalococcoidia</taxon>
        <taxon>Dehalococcoidales</taxon>
        <taxon>Dehalococcoidaceae</taxon>
        <taxon>Dehalogenimonas</taxon>
    </lineage>
</organism>
<feature type="signal peptide" evidence="4">
    <location>
        <begin position="1"/>
        <end position="19"/>
    </location>
</feature>
<dbReference type="PANTHER" id="PTHR43567">
    <property type="entry name" value="FLAVOREDOXIN-RELATED-RELATED"/>
    <property type="match status" value="1"/>
</dbReference>
<dbReference type="Gene3D" id="2.30.110.10">
    <property type="entry name" value="Electron Transport, Fmn-binding Protein, Chain A"/>
    <property type="match status" value="1"/>
</dbReference>
<comment type="similarity">
    <text evidence="3">Belongs to the flavoredoxin family.</text>
</comment>
<evidence type="ECO:0000256" key="2">
    <source>
        <dbReference type="ARBA" id="ARBA00022630"/>
    </source>
</evidence>
<keyword evidence="4" id="KW-0732">Signal</keyword>
<keyword evidence="2" id="KW-0285">Flavoprotein</keyword>
<dbReference type="InterPro" id="IPR012349">
    <property type="entry name" value="Split_barrel_FMN-bd"/>
</dbReference>
<dbReference type="GO" id="GO:0016646">
    <property type="term" value="F:oxidoreductase activity, acting on the CH-NH group of donors, NAD or NADP as acceptor"/>
    <property type="evidence" value="ECO:0007669"/>
    <property type="project" value="UniProtKB-ARBA"/>
</dbReference>
<name>A0A0W0GKT1_9CHLR</name>
<dbReference type="OrthoDB" id="9806228at2"/>
<dbReference type="AlphaFoldDB" id="A0A0W0GKT1"/>
<accession>A0A0W0GKT1</accession>
<dbReference type="SMART" id="SM00903">
    <property type="entry name" value="Flavin_Reduct"/>
    <property type="match status" value="1"/>
</dbReference>
<protein>
    <submittedName>
        <fullName evidence="6">Conserved protein/domain typically associated with flavoprotein oxygenase, DIM6/NTAB family</fullName>
    </submittedName>
</protein>
<dbReference type="RefSeq" id="WP_058437632.1">
    <property type="nucleotide sequence ID" value="NZ_KQ758903.1"/>
</dbReference>
<comment type="caution">
    <text evidence="6">The sequence shown here is derived from an EMBL/GenBank/DDBJ whole genome shotgun (WGS) entry which is preliminary data.</text>
</comment>
<evidence type="ECO:0000256" key="1">
    <source>
        <dbReference type="ARBA" id="ARBA00001917"/>
    </source>
</evidence>
<dbReference type="Pfam" id="PF01613">
    <property type="entry name" value="Flavin_Reduct"/>
    <property type="match status" value="1"/>
</dbReference>
<reference evidence="6 7" key="1">
    <citation type="submission" date="2015-06" db="EMBL/GenBank/DDBJ databases">
        <title>Genome sequence of the organohalide-respiring Dehalogenimonas alkenigignens type strain (IP3-3T).</title>
        <authorList>
            <person name="Key T.A."/>
            <person name="Richmond D.P."/>
            <person name="Bowman K.S."/>
            <person name="Cho Y.-J."/>
            <person name="Chun J."/>
            <person name="da Costa M.S."/>
            <person name="Rainey F.A."/>
            <person name="Moe W.M."/>
        </authorList>
    </citation>
    <scope>NUCLEOTIDE SEQUENCE [LARGE SCALE GENOMIC DNA]</scope>
    <source>
        <strain evidence="6 7">IP3-3</strain>
    </source>
</reference>
<proteinExistence type="inferred from homology"/>
<dbReference type="Proteomes" id="UP000053947">
    <property type="component" value="Unassembled WGS sequence"/>
</dbReference>
<gene>
    <name evidence="6" type="ORF">DEALK_00680</name>
</gene>
<feature type="domain" description="Flavin reductase like" evidence="5">
    <location>
        <begin position="10"/>
        <end position="153"/>
    </location>
</feature>
<dbReference type="PANTHER" id="PTHR43567:SF1">
    <property type="entry name" value="FLAVOREDOXIN"/>
    <property type="match status" value="1"/>
</dbReference>
<evidence type="ECO:0000313" key="7">
    <source>
        <dbReference type="Proteomes" id="UP000053947"/>
    </source>
</evidence>
<evidence type="ECO:0000256" key="4">
    <source>
        <dbReference type="SAM" id="SignalP"/>
    </source>
</evidence>
<keyword evidence="7" id="KW-1185">Reference proteome</keyword>
<feature type="chain" id="PRO_5006902700" evidence="4">
    <location>
        <begin position="20"/>
        <end position="189"/>
    </location>
</feature>
<dbReference type="STRING" id="1217799.DEALK_00680"/>
<dbReference type="InterPro" id="IPR002563">
    <property type="entry name" value="Flavin_Rdtase-like_dom"/>
</dbReference>
<evidence type="ECO:0000256" key="3">
    <source>
        <dbReference type="ARBA" id="ARBA00038054"/>
    </source>
</evidence>
<evidence type="ECO:0000259" key="5">
    <source>
        <dbReference type="SMART" id="SM00903"/>
    </source>
</evidence>